<dbReference type="OrthoDB" id="1919336at2759"/>
<accession>A0A7J6XD94</accession>
<dbReference type="GO" id="GO:0003677">
    <property type="term" value="F:DNA binding"/>
    <property type="evidence" value="ECO:0007669"/>
    <property type="project" value="UniProtKB-KW"/>
</dbReference>
<protein>
    <recommendedName>
        <fullName evidence="6">High mobility group b protein</fullName>
    </recommendedName>
</protein>
<organism evidence="4 5">
    <name type="scientific">Thalictrum thalictroides</name>
    <name type="common">Rue-anemone</name>
    <name type="synonym">Anemone thalictroides</name>
    <dbReference type="NCBI Taxonomy" id="46969"/>
    <lineage>
        <taxon>Eukaryota</taxon>
        <taxon>Viridiplantae</taxon>
        <taxon>Streptophyta</taxon>
        <taxon>Embryophyta</taxon>
        <taxon>Tracheophyta</taxon>
        <taxon>Spermatophyta</taxon>
        <taxon>Magnoliopsida</taxon>
        <taxon>Ranunculales</taxon>
        <taxon>Ranunculaceae</taxon>
        <taxon>Thalictroideae</taxon>
        <taxon>Thalictrum</taxon>
    </lineage>
</organism>
<name>A0A7J6XD94_THATH</name>
<evidence type="ECO:0000256" key="3">
    <source>
        <dbReference type="ARBA" id="ARBA00023242"/>
    </source>
</evidence>
<evidence type="ECO:0000256" key="2">
    <source>
        <dbReference type="ARBA" id="ARBA00023125"/>
    </source>
</evidence>
<comment type="subcellular location">
    <subcellularLocation>
        <location evidence="1">Nucleus</location>
    </subcellularLocation>
</comment>
<sequence length="207" mass="23947">MVVTRSKSGATKKITKKSKAVMDHACSIFVEEFMEVYRDKFPDRNSVIKAGKEDWISLTDSNKDVFVAKAEKRDAEFLIKMEANKQDFTKKVTRAKSGTTKKADTKIAVNRKVAERASKKATKKAKAVMDHAFSIFMNEFMKLYREKFPDIDSAAKAGREKWISMTHFDKDPYVAEAKKRDAEFFLWVERFASERKIRITGLHWMQP</sequence>
<dbReference type="EMBL" id="JABWDY010000980">
    <property type="protein sequence ID" value="KAF5207776.1"/>
    <property type="molecule type" value="Genomic_DNA"/>
</dbReference>
<dbReference type="InterPro" id="IPR036910">
    <property type="entry name" value="HMG_box_dom_sf"/>
</dbReference>
<evidence type="ECO:0008006" key="6">
    <source>
        <dbReference type="Google" id="ProtNLM"/>
    </source>
</evidence>
<keyword evidence="2" id="KW-0238">DNA-binding</keyword>
<dbReference type="Gene3D" id="1.10.30.10">
    <property type="entry name" value="High mobility group box domain"/>
    <property type="match status" value="2"/>
</dbReference>
<dbReference type="Proteomes" id="UP000554482">
    <property type="component" value="Unassembled WGS sequence"/>
</dbReference>
<evidence type="ECO:0000313" key="5">
    <source>
        <dbReference type="Proteomes" id="UP000554482"/>
    </source>
</evidence>
<keyword evidence="5" id="KW-1185">Reference proteome</keyword>
<keyword evidence="3" id="KW-0539">Nucleus</keyword>
<comment type="caution">
    <text evidence="4">The sequence shown here is derived from an EMBL/GenBank/DDBJ whole genome shotgun (WGS) entry which is preliminary data.</text>
</comment>
<evidence type="ECO:0000313" key="4">
    <source>
        <dbReference type="EMBL" id="KAF5207776.1"/>
    </source>
</evidence>
<dbReference type="InterPro" id="IPR031061">
    <property type="entry name" value="HMGB_plant"/>
</dbReference>
<dbReference type="PANTHER" id="PTHR46261">
    <property type="entry name" value="HIGH MOBILITY GROUP B PROTEIN 4-RELATED"/>
    <property type="match status" value="1"/>
</dbReference>
<reference evidence="4 5" key="1">
    <citation type="submission" date="2020-06" db="EMBL/GenBank/DDBJ databases">
        <title>Transcriptomic and genomic resources for Thalictrum thalictroides and T. hernandezii: Facilitating candidate gene discovery in an emerging model plant lineage.</title>
        <authorList>
            <person name="Arias T."/>
            <person name="Riano-Pachon D.M."/>
            <person name="Di Stilio V.S."/>
        </authorList>
    </citation>
    <scope>NUCLEOTIDE SEQUENCE [LARGE SCALE GENOMIC DNA]</scope>
    <source>
        <strain evidence="5">cv. WT478/WT964</strain>
        <tissue evidence="4">Leaves</tissue>
    </source>
</reference>
<proteinExistence type="predicted"/>
<dbReference type="SUPFAM" id="SSF47095">
    <property type="entry name" value="HMG-box"/>
    <property type="match status" value="2"/>
</dbReference>
<dbReference type="AlphaFoldDB" id="A0A7J6XD94"/>
<dbReference type="PANTHER" id="PTHR46261:SF35">
    <property type="entry name" value="HIGH MOBILITY GROUP B PROTEIN 4-RELATED"/>
    <property type="match status" value="1"/>
</dbReference>
<evidence type="ECO:0000256" key="1">
    <source>
        <dbReference type="ARBA" id="ARBA00004123"/>
    </source>
</evidence>
<dbReference type="GO" id="GO:0005634">
    <property type="term" value="C:nucleus"/>
    <property type="evidence" value="ECO:0007669"/>
    <property type="project" value="UniProtKB-SubCell"/>
</dbReference>
<gene>
    <name evidence="4" type="ORF">FRX31_002637</name>
</gene>